<sequence>MAWVGQGEWTQASVEPSPAAVTSAGTLQAMAALPADAHVQFGEWRFEGPRNVAGAAVDITVDEVNGDLYTVSRENWIYRSTDHGKTWTAVHRFDSPRPIKRMVIERGATSVYAFYAITEPVEVYNGVTQHSLLRLRNSTGATQVLLPTYDVRDVVIGPQGVYALTDETRSDFLSSVRRTSDGGQTWTVLMDEQGTGRFAECSRLVRAGTRVLAGCFVRDYNYRYNAAVYVSESGGAFLPRWQNTFAESGDMSFDHLFAVSRSDPSVVYMSIDRYGKGGAYIFRSTDGGITFEKRADPTTGHVFNGALAGRFDLACTNSYQFSAMPTVLAVDPVDPQVVWTGDVDLYRSDDGGATFGRAWTDPAANTADYRQRKPHGIAFPVNYDAMNAREMLVATDFGIQGTVDARAAVEAAPPTTCTTPGSASSVAWVSRNEGFDSVYVAQAHVRDDGQVLAVFGPDNGGQNVAGNGLFYGDLASPAEWLQLSAAQPKVVLAEARSPEVFYTSSCGTARFCRWEWDNEMGRWELAASQASVVQVDGGVMVPDPSDPARFWGAHAATQSLLRSSDGMQSWQDAGYLSSGYPKFMAISPVNPDHAVVVSDMNTIHRRTDARSAVTGTRWESMYQVAPWESPWRARSVMYDKRDPNRVYVTGTAEPSVVTSRDGGATWQLADALGEVDGLPGRDTAGVAIHPDNSDVLVAGTSNGVYVTWNYSQASGQKWFPVAAPFGNTSIVQVAFRTDEQGARRLYVFTAGRGIWSIPVQAQRFFDVGPDHWAYGAIEALGAAGITTGCAEYPTVYCPEGPVARDQMAVFLLRVLHGADYKPPVATGVFADVPTGHWAAGWVEQLRREGITNGCSTDPLAYCPTREVNRAEMAVFLLRAKHGTAYTPPPATGEFADVPATHWAAPWIEQLAREGVTRGCVLEPKAYCPDSTVDRAQMAVFITKAFGI</sequence>
<name>A0A0A0EYZ5_9GAMM</name>
<keyword evidence="3" id="KW-1185">Reference proteome</keyword>
<dbReference type="SUPFAM" id="SSF110296">
    <property type="entry name" value="Oligoxyloglucan reducing end-specific cellobiohydrolase"/>
    <property type="match status" value="1"/>
</dbReference>
<dbReference type="PROSITE" id="PS51272">
    <property type="entry name" value="SLH"/>
    <property type="match status" value="3"/>
</dbReference>
<comment type="caution">
    <text evidence="2">The sequence shown here is derived from an EMBL/GenBank/DDBJ whole genome shotgun (WGS) entry which is preliminary data.</text>
</comment>
<accession>A0A0A0EYZ5</accession>
<reference evidence="2 3" key="1">
    <citation type="submission" date="2013-08" db="EMBL/GenBank/DDBJ databases">
        <title>Genome sequencing of Lysobacter.</title>
        <authorList>
            <person name="Zhang S."/>
            <person name="Wang G."/>
        </authorList>
    </citation>
    <scope>NUCLEOTIDE SEQUENCE [LARGE SCALE GENOMIC DNA]</scope>
    <source>
        <strain evidence="2 3">GH1-9</strain>
    </source>
</reference>
<dbReference type="Gene3D" id="2.130.10.10">
    <property type="entry name" value="YVTN repeat-like/Quinoprotein amine dehydrogenase"/>
    <property type="match status" value="3"/>
</dbReference>
<dbReference type="EMBL" id="AVPU01000014">
    <property type="protein sequence ID" value="KGM54332.1"/>
    <property type="molecule type" value="Genomic_DNA"/>
</dbReference>
<evidence type="ECO:0000259" key="1">
    <source>
        <dbReference type="PROSITE" id="PS51272"/>
    </source>
</evidence>
<dbReference type="InterPro" id="IPR015943">
    <property type="entry name" value="WD40/YVTN_repeat-like_dom_sf"/>
</dbReference>
<dbReference type="AlphaFoldDB" id="A0A0A0EYZ5"/>
<dbReference type="PANTHER" id="PTHR43308">
    <property type="entry name" value="OUTER MEMBRANE PROTEIN ALPHA-RELATED"/>
    <property type="match status" value="1"/>
</dbReference>
<dbReference type="InterPro" id="IPR002860">
    <property type="entry name" value="BNR_rpt"/>
</dbReference>
<evidence type="ECO:0000313" key="3">
    <source>
        <dbReference type="Proteomes" id="UP000029998"/>
    </source>
</evidence>
<feature type="domain" description="SLH" evidence="1">
    <location>
        <begin position="890"/>
        <end position="947"/>
    </location>
</feature>
<dbReference type="InterPro" id="IPR001119">
    <property type="entry name" value="SLH_dom"/>
</dbReference>
<dbReference type="InterPro" id="IPR051465">
    <property type="entry name" value="Cell_Envelope_Struct_Comp"/>
</dbReference>
<organism evidence="2 3">
    <name type="scientific">Lysobacter daejeonensis GH1-9</name>
    <dbReference type="NCBI Taxonomy" id="1385517"/>
    <lineage>
        <taxon>Bacteria</taxon>
        <taxon>Pseudomonadati</taxon>
        <taxon>Pseudomonadota</taxon>
        <taxon>Gammaproteobacteria</taxon>
        <taxon>Lysobacterales</taxon>
        <taxon>Lysobacteraceae</taxon>
        <taxon>Aerolutibacter</taxon>
    </lineage>
</organism>
<protein>
    <recommendedName>
        <fullName evidence="1">SLH domain-containing protein</fullName>
    </recommendedName>
</protein>
<dbReference type="CDD" id="cd15482">
    <property type="entry name" value="Sialidase_non-viral"/>
    <property type="match status" value="1"/>
</dbReference>
<dbReference type="Pfam" id="PF02012">
    <property type="entry name" value="BNR"/>
    <property type="match status" value="1"/>
</dbReference>
<feature type="domain" description="SLH" evidence="1">
    <location>
        <begin position="826"/>
        <end position="889"/>
    </location>
</feature>
<proteinExistence type="predicted"/>
<dbReference type="PANTHER" id="PTHR43308:SF5">
    <property type="entry name" value="S-LAYER PROTEIN _ PEPTIDOGLYCAN ENDO-BETA-N-ACETYLGLUCOSAMINIDASE"/>
    <property type="match status" value="1"/>
</dbReference>
<evidence type="ECO:0000313" key="2">
    <source>
        <dbReference type="EMBL" id="KGM54332.1"/>
    </source>
</evidence>
<dbReference type="eggNOG" id="COG1404">
    <property type="taxonomic scope" value="Bacteria"/>
</dbReference>
<gene>
    <name evidence="2" type="ORF">N800_04515</name>
</gene>
<dbReference type="Proteomes" id="UP000029998">
    <property type="component" value="Unassembled WGS sequence"/>
</dbReference>
<feature type="domain" description="SLH" evidence="1">
    <location>
        <begin position="760"/>
        <end position="825"/>
    </location>
</feature>